<feature type="region of interest" description="Disordered" evidence="1">
    <location>
        <begin position="407"/>
        <end position="441"/>
    </location>
</feature>
<evidence type="ECO:0000313" key="2">
    <source>
        <dbReference type="Proteomes" id="UP000694843"/>
    </source>
</evidence>
<dbReference type="KEGG" id="hazt:108668627"/>
<dbReference type="AlphaFoldDB" id="A0A8B7NCP0"/>
<reference evidence="3" key="1">
    <citation type="submission" date="2025-08" db="UniProtKB">
        <authorList>
            <consortium name="RefSeq"/>
        </authorList>
    </citation>
    <scope>IDENTIFICATION</scope>
    <source>
        <tissue evidence="3">Whole organism</tissue>
    </source>
</reference>
<proteinExistence type="predicted"/>
<sequence>MDKNQKCSIGDDSDAATSNAYSSPMPELRDCKQLPLRKNYHATGLQSSGIKPTLRRYHPVGGFNVPTVSAPRDIISNNFMVYHPTDGFYDFVEEEEIEEIYTETYAYDINANFVNERIPNPCERNLNPSLSARLGETCTPQENYLQSHSSFADLPEATSDVNDELLMETSDRIVSLPSTIVLSTPPTYQSSSNAIMFNRLNRAGYSPIGSRVGDTGPSSNTWIDASLAPHIALVNDDCASFAPMETCLSCQDFDTQEIHDGTRNTWNSISHRPESRRFSLSRLAPTVPMINSRIPIITYPSRQNAVERRSSLVYPMFDNTDCLPTETSEEDSGYLTNGPNINTLQVDRAFGGNINRHGSLIAADVKDKIHVKPRPSLASIARDCAGRKVHSPCPASSVTQHALTNEAETPDIGSNAFETDAVDDLDGSGRETSESGCDDQMEPGFYLDKHPICERDHGSERLAVSSLASSAKFTRPRLLPTLSPDVTFWKCVREGRLEDIGKKLSRIAAQYDVKLEQNKQAGRSSSEDLFDISVEIKCMRQLLQSLASDEHVQKIDSNLEVIVSSVRDWSVKGCETRAVTSGEAWCVCSLANSILERLGVRFHTEDLDQIPKGSNLNASSTETETNDLVINEKRSSLCNVANGKVSLATVPVEGFNTPCSTTARPTLTATQTFSSAAAPNSLSSEQRSSVALISILISRRLPFFKYQPLPGALPSPPLSEQQIVLAVVPLLLTSGQLALVVTILTGVTWYGGSHDVETKLRVFHETTSRLLHNPSPDDTYLNENMTSSLHPDKLGSSTSSYPQNCSGITFSSSNSQAPVMSSSSLPSASFVRKLLHRCRGEMLVCRLLQALVRSYRHDSLVLGHARYNRAVDLSHLLDDACERVLLSSNRLRRLHDSNTGLLHDEVEQLDQHVQRLRLTLRKLLLTLGTSGLTVSSRQRELIEATEDAELYSCEVTTVLEDLMLISPPHQKKTPTWPLPSDSRRMRPKPICRSLMTATIP</sequence>
<feature type="region of interest" description="Disordered" evidence="1">
    <location>
        <begin position="1"/>
        <end position="26"/>
    </location>
</feature>
<name>A0A8B7NCP0_HYAAZ</name>
<evidence type="ECO:0000313" key="3">
    <source>
        <dbReference type="RefSeq" id="XP_018011357.1"/>
    </source>
</evidence>
<dbReference type="Proteomes" id="UP000694843">
    <property type="component" value="Unplaced"/>
</dbReference>
<dbReference type="GeneID" id="108668627"/>
<evidence type="ECO:0000256" key="1">
    <source>
        <dbReference type="SAM" id="MobiDB-lite"/>
    </source>
</evidence>
<keyword evidence="2" id="KW-1185">Reference proteome</keyword>
<organism evidence="2 3">
    <name type="scientific">Hyalella azteca</name>
    <name type="common">Amphipod</name>
    <dbReference type="NCBI Taxonomy" id="294128"/>
    <lineage>
        <taxon>Eukaryota</taxon>
        <taxon>Metazoa</taxon>
        <taxon>Ecdysozoa</taxon>
        <taxon>Arthropoda</taxon>
        <taxon>Crustacea</taxon>
        <taxon>Multicrustacea</taxon>
        <taxon>Malacostraca</taxon>
        <taxon>Eumalacostraca</taxon>
        <taxon>Peracarida</taxon>
        <taxon>Amphipoda</taxon>
        <taxon>Senticaudata</taxon>
        <taxon>Talitrida</taxon>
        <taxon>Talitroidea</taxon>
        <taxon>Hyalellidae</taxon>
        <taxon>Hyalella</taxon>
    </lineage>
</organism>
<dbReference type="RefSeq" id="XP_018011357.1">
    <property type="nucleotide sequence ID" value="XM_018155868.2"/>
</dbReference>
<gene>
    <name evidence="3" type="primary">LOC108668627</name>
</gene>
<protein>
    <submittedName>
        <fullName evidence="3">Uncharacterized protein LOC108668627</fullName>
    </submittedName>
</protein>
<accession>A0A8B7NCP0</accession>